<gene>
    <name evidence="2" type="ORF">FFLO_04465</name>
</gene>
<dbReference type="Proteomes" id="UP000812966">
    <property type="component" value="Unassembled WGS sequence"/>
</dbReference>
<comment type="caution">
    <text evidence="2">The sequence shown here is derived from an EMBL/GenBank/DDBJ whole genome shotgun (WGS) entry which is preliminary data.</text>
</comment>
<keyword evidence="3" id="KW-1185">Reference proteome</keyword>
<proteinExistence type="predicted"/>
<evidence type="ECO:0000313" key="3">
    <source>
        <dbReference type="Proteomes" id="UP000812966"/>
    </source>
</evidence>
<accession>A0A8K0NPW1</accession>
<dbReference type="AlphaFoldDB" id="A0A8K0NPW1"/>
<protein>
    <recommendedName>
        <fullName evidence="1">Mnd1 HTH domain-containing protein</fullName>
    </recommendedName>
</protein>
<sequence length="148" mass="16408">MPVVQQSVKDVLDDLKGDGLVDFDKIGTSNYFWSFPSAAGAIKKSKLEKDQAELQALTTRLEELEAAYSTELCGREDNPERADLLAQLASLITTSTQLKAELEAYGAADPIKMETKRQAIELAKEACVLWTGTCDQNGFSRRFNWESI</sequence>
<evidence type="ECO:0000259" key="1">
    <source>
        <dbReference type="Pfam" id="PF03962"/>
    </source>
</evidence>
<organism evidence="2 3">
    <name type="scientific">Filobasidium floriforme</name>
    <dbReference type="NCBI Taxonomy" id="5210"/>
    <lineage>
        <taxon>Eukaryota</taxon>
        <taxon>Fungi</taxon>
        <taxon>Dikarya</taxon>
        <taxon>Basidiomycota</taxon>
        <taxon>Agaricomycotina</taxon>
        <taxon>Tremellomycetes</taxon>
        <taxon>Filobasidiales</taxon>
        <taxon>Filobasidiaceae</taxon>
        <taxon>Filobasidium</taxon>
    </lineage>
</organism>
<dbReference type="InterPro" id="IPR040453">
    <property type="entry name" value="Mnd1_HTH"/>
</dbReference>
<evidence type="ECO:0000313" key="2">
    <source>
        <dbReference type="EMBL" id="KAG7531287.1"/>
    </source>
</evidence>
<dbReference type="Pfam" id="PF03962">
    <property type="entry name" value="Mnd1"/>
    <property type="match status" value="1"/>
</dbReference>
<dbReference type="EMBL" id="JABELV010000095">
    <property type="protein sequence ID" value="KAG7531287.1"/>
    <property type="molecule type" value="Genomic_DNA"/>
</dbReference>
<reference evidence="2" key="1">
    <citation type="submission" date="2020-04" db="EMBL/GenBank/DDBJ databases">
        <title>Analysis of mating type loci in Filobasidium floriforme.</title>
        <authorList>
            <person name="Nowrousian M."/>
        </authorList>
    </citation>
    <scope>NUCLEOTIDE SEQUENCE</scope>
    <source>
        <strain evidence="2">CBS 6242</strain>
    </source>
</reference>
<name>A0A8K0NPW1_9TREE</name>
<feature type="domain" description="Mnd1 HTH" evidence="1">
    <location>
        <begin position="3"/>
        <end position="36"/>
    </location>
</feature>